<keyword evidence="1" id="KW-0812">Transmembrane</keyword>
<reference evidence="2 3" key="1">
    <citation type="submission" date="2020-03" db="EMBL/GenBank/DDBJ databases">
        <title>Vagococcus sp. nov., isolated from beetles.</title>
        <authorList>
            <person name="Hyun D.-W."/>
            <person name="Bae J.-W."/>
        </authorList>
    </citation>
    <scope>NUCLEOTIDE SEQUENCE [LARGE SCALE GENOMIC DNA]</scope>
    <source>
        <strain evidence="2 3">HDW17B</strain>
    </source>
</reference>
<gene>
    <name evidence="2" type="ORF">G7082_10450</name>
</gene>
<accession>A0A6G8AXT5</accession>
<protein>
    <submittedName>
        <fullName evidence="2">Uncharacterized protein</fullName>
    </submittedName>
</protein>
<evidence type="ECO:0000313" key="3">
    <source>
        <dbReference type="Proteomes" id="UP000501747"/>
    </source>
</evidence>
<keyword evidence="3" id="KW-1185">Reference proteome</keyword>
<dbReference type="AlphaFoldDB" id="A0A6G8AXT5"/>
<keyword evidence="1" id="KW-0472">Membrane</keyword>
<organism evidence="2 3">
    <name type="scientific">Vagococcus hydrophili</name>
    <dbReference type="NCBI Taxonomy" id="2714947"/>
    <lineage>
        <taxon>Bacteria</taxon>
        <taxon>Bacillati</taxon>
        <taxon>Bacillota</taxon>
        <taxon>Bacilli</taxon>
        <taxon>Lactobacillales</taxon>
        <taxon>Enterococcaceae</taxon>
        <taxon>Vagococcus</taxon>
    </lineage>
</organism>
<dbReference type="KEGG" id="vhy:G7082_10450"/>
<sequence>MLPSIFLWGFGLLLAAWGFYRMKTDFKNNQGKNNLIQMMLTGQASGIGQFASGIAMIIIGFVVLYMNK</sequence>
<dbReference type="RefSeq" id="WP_166036070.1">
    <property type="nucleotide sequence ID" value="NZ_CP049887.1"/>
</dbReference>
<dbReference type="Proteomes" id="UP000501747">
    <property type="component" value="Chromosome"/>
</dbReference>
<evidence type="ECO:0000256" key="1">
    <source>
        <dbReference type="SAM" id="Phobius"/>
    </source>
</evidence>
<proteinExistence type="predicted"/>
<keyword evidence="1" id="KW-1133">Transmembrane helix</keyword>
<name>A0A6G8AXT5_9ENTE</name>
<evidence type="ECO:0000313" key="2">
    <source>
        <dbReference type="EMBL" id="QIL49790.1"/>
    </source>
</evidence>
<dbReference type="EMBL" id="CP049887">
    <property type="protein sequence ID" value="QIL49790.1"/>
    <property type="molecule type" value="Genomic_DNA"/>
</dbReference>
<feature type="transmembrane region" description="Helical" evidence="1">
    <location>
        <begin position="45"/>
        <end position="66"/>
    </location>
</feature>